<name>A0A1Y0ES04_9BURK</name>
<gene>
    <name evidence="4" type="ORF">CCO03_17775</name>
</gene>
<dbReference type="InterPro" id="IPR004136">
    <property type="entry name" value="NMO"/>
</dbReference>
<evidence type="ECO:0000256" key="2">
    <source>
        <dbReference type="ARBA" id="ARBA00022643"/>
    </source>
</evidence>
<dbReference type="Pfam" id="PF03060">
    <property type="entry name" value="NMO"/>
    <property type="match status" value="2"/>
</dbReference>
<dbReference type="RefSeq" id="WP_087283266.1">
    <property type="nucleotide sequence ID" value="NZ_CP021455.1"/>
</dbReference>
<accession>A0A1Y0ES04</accession>
<proteinExistence type="predicted"/>
<evidence type="ECO:0000313" key="5">
    <source>
        <dbReference type="Proteomes" id="UP000196138"/>
    </source>
</evidence>
<reference evidence="4 5" key="1">
    <citation type="submission" date="2017-05" db="EMBL/GenBank/DDBJ databases">
        <authorList>
            <person name="Song R."/>
            <person name="Chenine A.L."/>
            <person name="Ruprecht R.M."/>
        </authorList>
    </citation>
    <scope>NUCLEOTIDE SEQUENCE [LARGE SCALE GENOMIC DNA]</scope>
    <source>
        <strain evidence="4 5">DSM 26136</strain>
    </source>
</reference>
<keyword evidence="4" id="KW-0503">Monooxygenase</keyword>
<dbReference type="SUPFAM" id="SSF51412">
    <property type="entry name" value="Inosine monophosphate dehydrogenase (IMPDH)"/>
    <property type="match status" value="1"/>
</dbReference>
<keyword evidence="3" id="KW-0560">Oxidoreductase</keyword>
<dbReference type="PANTHER" id="PTHR32332">
    <property type="entry name" value="2-NITROPROPANE DIOXYGENASE"/>
    <property type="match status" value="1"/>
</dbReference>
<dbReference type="GO" id="GO:0018580">
    <property type="term" value="F:nitronate monooxygenase activity"/>
    <property type="evidence" value="ECO:0007669"/>
    <property type="project" value="InterPro"/>
</dbReference>
<dbReference type="Gene3D" id="3.20.20.70">
    <property type="entry name" value="Aldolase class I"/>
    <property type="match status" value="1"/>
</dbReference>
<dbReference type="AlphaFoldDB" id="A0A1Y0ES04"/>
<dbReference type="EMBL" id="CP021455">
    <property type="protein sequence ID" value="ARU06278.1"/>
    <property type="molecule type" value="Genomic_DNA"/>
</dbReference>
<evidence type="ECO:0000256" key="3">
    <source>
        <dbReference type="ARBA" id="ARBA00023002"/>
    </source>
</evidence>
<protein>
    <submittedName>
        <fullName evidence="4">Nitronate monooxygenase</fullName>
    </submittedName>
</protein>
<dbReference type="KEGG" id="cser:CCO03_17775"/>
<organism evidence="4 5">
    <name type="scientific">Comamonas serinivorans</name>
    <dbReference type="NCBI Taxonomy" id="1082851"/>
    <lineage>
        <taxon>Bacteria</taxon>
        <taxon>Pseudomonadati</taxon>
        <taxon>Pseudomonadota</taxon>
        <taxon>Betaproteobacteria</taxon>
        <taxon>Burkholderiales</taxon>
        <taxon>Comamonadaceae</taxon>
        <taxon>Comamonas</taxon>
    </lineage>
</organism>
<sequence>MKTRITELLGTRYPIVEGGMQWVGRAELAAAVSNAGALGMVTARTQPTPAALRIEIARAQALTDQPLGVNLTLTMLGAAVSYDEWIDAIVDSGIRIVETAGNNPGPVVERFKRAGVTIIHKCTSVRHALAAERLGVDVISIDGFEAAGHPGEDDTAALLIVPATKAAVKVPVIASGGIADGRGMAAALTLGADGVNVGTRFMVTQESPIHDDIKRALASSTILDTQLIKRSIKRTGRFWRNAVSEEIVAIEKRLGDASNYDAIKHLISGPTGREALENGDSQHGLICAGQVVGLFDDVPTCEEVVSRMVQGAEAQLRGALALFEREAVPA</sequence>
<dbReference type="Proteomes" id="UP000196138">
    <property type="component" value="Chromosome"/>
</dbReference>
<keyword evidence="2" id="KW-0288">FMN</keyword>
<evidence type="ECO:0000256" key="1">
    <source>
        <dbReference type="ARBA" id="ARBA00022630"/>
    </source>
</evidence>
<keyword evidence="1" id="KW-0285">Flavoprotein</keyword>
<evidence type="ECO:0000313" key="4">
    <source>
        <dbReference type="EMBL" id="ARU06278.1"/>
    </source>
</evidence>
<keyword evidence="5" id="KW-1185">Reference proteome</keyword>
<dbReference type="CDD" id="cd04730">
    <property type="entry name" value="NPD_like"/>
    <property type="match status" value="1"/>
</dbReference>
<dbReference type="OrthoDB" id="9778912at2"/>
<dbReference type="PANTHER" id="PTHR32332:SF20">
    <property type="entry name" value="2-NITROPROPANE DIOXYGENASE-LIKE PROTEIN"/>
    <property type="match status" value="1"/>
</dbReference>
<dbReference type="InterPro" id="IPR013785">
    <property type="entry name" value="Aldolase_TIM"/>
</dbReference>